<dbReference type="Gene3D" id="3.90.226.10">
    <property type="entry name" value="2-enoyl-CoA Hydratase, Chain A, domain 1"/>
    <property type="match status" value="1"/>
</dbReference>
<gene>
    <name evidence="3" type="primary">echA6</name>
    <name evidence="3" type="ORF">PHY01_02900</name>
</gene>
<evidence type="ECO:0000313" key="4">
    <source>
        <dbReference type="Proteomes" id="UP000320338"/>
    </source>
</evidence>
<dbReference type="PANTHER" id="PTHR43802">
    <property type="entry name" value="ENOYL-COA HYDRATASE"/>
    <property type="match status" value="1"/>
</dbReference>
<evidence type="ECO:0000256" key="2">
    <source>
        <dbReference type="RuleBase" id="RU003707"/>
    </source>
</evidence>
<dbReference type="EMBL" id="BJNG01000003">
    <property type="protein sequence ID" value="GEC18007.1"/>
    <property type="molecule type" value="Genomic_DNA"/>
</dbReference>
<organism evidence="3 4">
    <name type="scientific">Pseudonocardia hydrocarbonoxydans</name>
    <dbReference type="NCBI Taxonomy" id="76726"/>
    <lineage>
        <taxon>Bacteria</taxon>
        <taxon>Bacillati</taxon>
        <taxon>Actinomycetota</taxon>
        <taxon>Actinomycetes</taxon>
        <taxon>Pseudonocardiales</taxon>
        <taxon>Pseudonocardiaceae</taxon>
        <taxon>Pseudonocardia</taxon>
    </lineage>
</organism>
<dbReference type="OrthoDB" id="3569436at2"/>
<dbReference type="InterPro" id="IPR018376">
    <property type="entry name" value="Enoyl-CoA_hyd/isom_CS"/>
</dbReference>
<dbReference type="InterPro" id="IPR029045">
    <property type="entry name" value="ClpP/crotonase-like_dom_sf"/>
</dbReference>
<dbReference type="InterPro" id="IPR001753">
    <property type="entry name" value="Enoyl-CoA_hydra/iso"/>
</dbReference>
<dbReference type="PANTHER" id="PTHR43802:SF1">
    <property type="entry name" value="IP11341P-RELATED"/>
    <property type="match status" value="1"/>
</dbReference>
<dbReference type="GO" id="GO:0003824">
    <property type="term" value="F:catalytic activity"/>
    <property type="evidence" value="ECO:0007669"/>
    <property type="project" value="InterPro"/>
</dbReference>
<evidence type="ECO:0000313" key="3">
    <source>
        <dbReference type="EMBL" id="GEC18007.1"/>
    </source>
</evidence>
<dbReference type="NCBIfam" id="NF005891">
    <property type="entry name" value="PRK07854.1"/>
    <property type="match status" value="1"/>
</dbReference>
<keyword evidence="4" id="KW-1185">Reference proteome</keyword>
<dbReference type="SUPFAM" id="SSF52096">
    <property type="entry name" value="ClpP/crotonase"/>
    <property type="match status" value="1"/>
</dbReference>
<dbReference type="Proteomes" id="UP000320338">
    <property type="component" value="Unassembled WGS sequence"/>
</dbReference>
<dbReference type="Pfam" id="PF00378">
    <property type="entry name" value="ECH_1"/>
    <property type="match status" value="1"/>
</dbReference>
<name>A0A4Y3WG87_9PSEU</name>
<evidence type="ECO:0000256" key="1">
    <source>
        <dbReference type="ARBA" id="ARBA00005254"/>
    </source>
</evidence>
<dbReference type="RefSeq" id="WP_141276358.1">
    <property type="nucleotide sequence ID" value="NZ_BAAARZ010000002.1"/>
</dbReference>
<protein>
    <submittedName>
        <fullName evidence="3">Putative enoyl-CoA hydratase echA6</fullName>
    </submittedName>
</protein>
<accession>A0A4Y3WG87</accession>
<sequence length="241" mass="25055">MINVSTTDAVGLLELDRPDRRNALDVAQCRRIVEAVTGLVDGGVRAIVVTGSGSSFCSGADFGEVYTDGFRDALHAALRSVAGAPVPVVAAVNGPAIGAGTQLAIACDLRVAAPGAVFGVPTARIGLAVDPWTVRRLAQLSGGGTARAILVGCDRIGVDLAHARGLVDRLGERADALAWATELATLAPLTLRYNALALDRDDLADDDPALLAAFEDCWNSDDRHEGQQARLAGRSPIFHGR</sequence>
<proteinExistence type="inferred from homology"/>
<comment type="similarity">
    <text evidence="1 2">Belongs to the enoyl-CoA hydratase/isomerase family.</text>
</comment>
<dbReference type="CDD" id="cd06558">
    <property type="entry name" value="crotonase-like"/>
    <property type="match status" value="1"/>
</dbReference>
<comment type="caution">
    <text evidence="3">The sequence shown here is derived from an EMBL/GenBank/DDBJ whole genome shotgun (WGS) entry which is preliminary data.</text>
</comment>
<dbReference type="AlphaFoldDB" id="A0A4Y3WG87"/>
<reference evidence="3 4" key="1">
    <citation type="submission" date="2019-06" db="EMBL/GenBank/DDBJ databases">
        <title>Whole genome shotgun sequence of Pseudonocardia hydrocarbonoxydans NBRC 14498.</title>
        <authorList>
            <person name="Hosoyama A."/>
            <person name="Uohara A."/>
            <person name="Ohji S."/>
            <person name="Ichikawa N."/>
        </authorList>
    </citation>
    <scope>NUCLEOTIDE SEQUENCE [LARGE SCALE GENOMIC DNA]</scope>
    <source>
        <strain evidence="3 4">NBRC 14498</strain>
    </source>
</reference>
<dbReference type="PROSITE" id="PS00166">
    <property type="entry name" value="ENOYL_COA_HYDRATASE"/>
    <property type="match status" value="1"/>
</dbReference>